<dbReference type="GeneID" id="73726377"/>
<dbReference type="Proteomes" id="UP000011592">
    <property type="component" value="Unassembled WGS sequence"/>
</dbReference>
<gene>
    <name evidence="1" type="ORF">C486_16795</name>
</gene>
<organism evidence="1 2">
    <name type="scientific">Natrinema gari JCM 14663</name>
    <dbReference type="NCBI Taxonomy" id="1230459"/>
    <lineage>
        <taxon>Archaea</taxon>
        <taxon>Methanobacteriati</taxon>
        <taxon>Methanobacteriota</taxon>
        <taxon>Stenosarchaea group</taxon>
        <taxon>Halobacteria</taxon>
        <taxon>Halobacteriales</taxon>
        <taxon>Natrialbaceae</taxon>
        <taxon>Natrinema</taxon>
    </lineage>
</organism>
<comment type="caution">
    <text evidence="1">The sequence shown here is derived from an EMBL/GenBank/DDBJ whole genome shotgun (WGS) entry which is preliminary data.</text>
</comment>
<dbReference type="RefSeq" id="WP_008457922.1">
    <property type="nucleotide sequence ID" value="NZ_AOIJ01000063.1"/>
</dbReference>
<proteinExistence type="predicted"/>
<accession>L9YW59</accession>
<name>L9YW59_9EURY</name>
<dbReference type="AlphaFoldDB" id="L9YW59"/>
<dbReference type="EMBL" id="AOIJ01000063">
    <property type="protein sequence ID" value="ELY77128.1"/>
    <property type="molecule type" value="Genomic_DNA"/>
</dbReference>
<dbReference type="PATRIC" id="fig|1230459.4.peg.3354"/>
<sequence length="43" mass="4725">MTAEFVRASRLYDVETRTPIAHPTYQATESDVRRALENGGGSA</sequence>
<keyword evidence="2" id="KW-1185">Reference proteome</keyword>
<evidence type="ECO:0000313" key="1">
    <source>
        <dbReference type="EMBL" id="ELY77128.1"/>
    </source>
</evidence>
<protein>
    <submittedName>
        <fullName evidence="1">Uncharacterized protein</fullName>
    </submittedName>
</protein>
<evidence type="ECO:0000313" key="2">
    <source>
        <dbReference type="Proteomes" id="UP000011592"/>
    </source>
</evidence>
<reference evidence="1 2" key="1">
    <citation type="journal article" date="2014" name="PLoS Genet.">
        <title>Phylogenetically driven sequencing of extremely halophilic archaea reveals strategies for static and dynamic osmo-response.</title>
        <authorList>
            <person name="Becker E.A."/>
            <person name="Seitzer P.M."/>
            <person name="Tritt A."/>
            <person name="Larsen D."/>
            <person name="Krusor M."/>
            <person name="Yao A.I."/>
            <person name="Wu D."/>
            <person name="Madern D."/>
            <person name="Eisen J.A."/>
            <person name="Darling A.E."/>
            <person name="Facciotti M.T."/>
        </authorList>
    </citation>
    <scope>NUCLEOTIDE SEQUENCE [LARGE SCALE GENOMIC DNA]</scope>
    <source>
        <strain evidence="1 2">JCM 14663</strain>
    </source>
</reference>